<organism evidence="8 9">
    <name type="scientific">Cladophialophora chaetospira</name>
    <dbReference type="NCBI Taxonomy" id="386627"/>
    <lineage>
        <taxon>Eukaryota</taxon>
        <taxon>Fungi</taxon>
        <taxon>Dikarya</taxon>
        <taxon>Ascomycota</taxon>
        <taxon>Pezizomycotina</taxon>
        <taxon>Eurotiomycetes</taxon>
        <taxon>Chaetothyriomycetidae</taxon>
        <taxon>Chaetothyriales</taxon>
        <taxon>Herpotrichiellaceae</taxon>
        <taxon>Cladophialophora</taxon>
    </lineage>
</organism>
<evidence type="ECO:0000256" key="2">
    <source>
        <dbReference type="ARBA" id="ARBA00023002"/>
    </source>
</evidence>
<evidence type="ECO:0000256" key="6">
    <source>
        <dbReference type="SAM" id="MobiDB-lite"/>
    </source>
</evidence>
<dbReference type="CDD" id="cd19071">
    <property type="entry name" value="AKR_AKR1-5-like"/>
    <property type="match status" value="1"/>
</dbReference>
<evidence type="ECO:0000256" key="3">
    <source>
        <dbReference type="ARBA" id="ARBA00025065"/>
    </source>
</evidence>
<dbReference type="Gene3D" id="3.20.20.100">
    <property type="entry name" value="NADP-dependent oxidoreductase domain"/>
    <property type="match status" value="1"/>
</dbReference>
<comment type="caution">
    <text evidence="8">The sequence shown here is derived from an EMBL/GenBank/DDBJ whole genome shotgun (WGS) entry which is preliminary data.</text>
</comment>
<comment type="catalytic activity">
    <reaction evidence="4">
        <text>xylitol + NADP(+) = D-xylose + NADPH + H(+)</text>
        <dbReference type="Rhea" id="RHEA:27445"/>
        <dbReference type="ChEBI" id="CHEBI:15378"/>
        <dbReference type="ChEBI" id="CHEBI:17151"/>
        <dbReference type="ChEBI" id="CHEBI:53455"/>
        <dbReference type="ChEBI" id="CHEBI:57783"/>
        <dbReference type="ChEBI" id="CHEBI:58349"/>
        <dbReference type="EC" id="1.1.1.307"/>
    </reaction>
</comment>
<dbReference type="EC" id="1.1.1.307" evidence="1"/>
<dbReference type="SUPFAM" id="SSF51430">
    <property type="entry name" value="NAD(P)-linked oxidoreductase"/>
    <property type="match status" value="1"/>
</dbReference>
<feature type="domain" description="NADP-dependent oxidoreductase" evidence="7">
    <location>
        <begin position="46"/>
        <end position="351"/>
    </location>
</feature>
<dbReference type="GO" id="GO:0016616">
    <property type="term" value="F:oxidoreductase activity, acting on the CH-OH group of donors, NAD or NADP as acceptor"/>
    <property type="evidence" value="ECO:0007669"/>
    <property type="project" value="UniProtKB-ARBA"/>
</dbReference>
<evidence type="ECO:0000313" key="9">
    <source>
        <dbReference type="Proteomes" id="UP001172673"/>
    </source>
</evidence>
<dbReference type="PRINTS" id="PR00069">
    <property type="entry name" value="ALDKETRDTASE"/>
</dbReference>
<feature type="compositionally biased region" description="Polar residues" evidence="6">
    <location>
        <begin position="1"/>
        <end position="14"/>
    </location>
</feature>
<dbReference type="InterPro" id="IPR020471">
    <property type="entry name" value="AKR"/>
</dbReference>
<reference evidence="8" key="1">
    <citation type="submission" date="2022-10" db="EMBL/GenBank/DDBJ databases">
        <title>Culturing micro-colonial fungi from biological soil crusts in the Mojave desert and describing Neophaeococcomyces mojavensis, and introducing the new genera and species Taxawa tesnikishii.</title>
        <authorList>
            <person name="Kurbessoian T."/>
            <person name="Stajich J.E."/>
        </authorList>
    </citation>
    <scope>NUCLEOTIDE SEQUENCE</scope>
    <source>
        <strain evidence="8">TK_41</strain>
    </source>
</reference>
<sequence length="376" mass="41796">MLSSCGRQSSSRLGQISRHIGHQRRSLVGYTKTQLPLNTGTEIPALGFGTWQDKGAQEDAVAEALKVGYRHIDTARVYGTEPGVAKGVEKSNIPRSDIFITTKLWNNSHHPDDVEKACDASLKDLQTDYIDLYLMHWPSPFARSDKLMPKKDDKIVAGDSDFVDTYKAMEKLVESGKCRAIGVSNFSKAELERLLKETSIVPAAHQIELHPYLIQADFAEWHKSKGIHITQYSPFGNSNPIYDKGENLGKFIDDPVLKDIGRKYSKSGAQVALAWGIAKGKSFSNCKYLSVLPVSFRHPHNTSSGRCLSSPDSSTGRSVIPKSKTPSRIKANFEGDFKLDAEDIHKIDGLDKKMRFNDPSESFGWNFYADLDGKQA</sequence>
<evidence type="ECO:0000313" key="8">
    <source>
        <dbReference type="EMBL" id="KAJ9609885.1"/>
    </source>
</evidence>
<dbReference type="InterPro" id="IPR018170">
    <property type="entry name" value="Aldo/ket_reductase_CS"/>
</dbReference>
<dbReference type="FunFam" id="3.20.20.100:FF:000002">
    <property type="entry name" value="2,5-diketo-D-gluconic acid reductase A"/>
    <property type="match status" value="1"/>
</dbReference>
<comment type="catalytic activity">
    <reaction evidence="5">
        <text>xylitol + NAD(+) = D-xylose + NADH + H(+)</text>
        <dbReference type="Rhea" id="RHEA:27441"/>
        <dbReference type="ChEBI" id="CHEBI:15378"/>
        <dbReference type="ChEBI" id="CHEBI:17151"/>
        <dbReference type="ChEBI" id="CHEBI:53455"/>
        <dbReference type="ChEBI" id="CHEBI:57540"/>
        <dbReference type="ChEBI" id="CHEBI:57945"/>
        <dbReference type="EC" id="1.1.1.307"/>
    </reaction>
</comment>
<evidence type="ECO:0000256" key="1">
    <source>
        <dbReference type="ARBA" id="ARBA00012845"/>
    </source>
</evidence>
<dbReference type="PROSITE" id="PS00062">
    <property type="entry name" value="ALDOKETO_REDUCTASE_2"/>
    <property type="match status" value="1"/>
</dbReference>
<dbReference type="InterPro" id="IPR023210">
    <property type="entry name" value="NADP_OxRdtase_dom"/>
</dbReference>
<gene>
    <name evidence="8" type="ORF">H2200_006214</name>
</gene>
<comment type="function">
    <text evidence="3">Catalyzes the initial reaction in the xylose utilization pathway by reducing D-xylose into xylitol. Xylose is a major component of hemicelluloses such as xylan. Most fungi utilize D-xylose via three enzymatic reactions, xylose reductase (XR), xylitol dehydrogenase (XDH), and xylulokinase, to form xylulose 5-phosphate, which enters pentose phosphate pathway.</text>
</comment>
<accession>A0AA39CJ27</accession>
<feature type="compositionally biased region" description="Polar residues" evidence="6">
    <location>
        <begin position="301"/>
        <end position="317"/>
    </location>
</feature>
<dbReference type="EMBL" id="JAPDRK010000008">
    <property type="protein sequence ID" value="KAJ9609885.1"/>
    <property type="molecule type" value="Genomic_DNA"/>
</dbReference>
<dbReference type="Proteomes" id="UP001172673">
    <property type="component" value="Unassembled WGS sequence"/>
</dbReference>
<name>A0AA39CJ27_9EURO</name>
<evidence type="ECO:0000259" key="7">
    <source>
        <dbReference type="Pfam" id="PF00248"/>
    </source>
</evidence>
<dbReference type="Pfam" id="PF00248">
    <property type="entry name" value="Aldo_ket_red"/>
    <property type="match status" value="1"/>
</dbReference>
<proteinExistence type="predicted"/>
<dbReference type="InterPro" id="IPR036812">
    <property type="entry name" value="NAD(P)_OxRdtase_dom_sf"/>
</dbReference>
<keyword evidence="9" id="KW-1185">Reference proteome</keyword>
<dbReference type="PANTHER" id="PTHR11732">
    <property type="entry name" value="ALDO/KETO REDUCTASE"/>
    <property type="match status" value="1"/>
</dbReference>
<evidence type="ECO:0000256" key="5">
    <source>
        <dbReference type="ARBA" id="ARBA00049485"/>
    </source>
</evidence>
<protein>
    <recommendedName>
        <fullName evidence="1">D-xylose reductase [NAD(P)H]</fullName>
        <ecNumber evidence="1">1.1.1.307</ecNumber>
    </recommendedName>
</protein>
<feature type="region of interest" description="Disordered" evidence="6">
    <location>
        <begin position="1"/>
        <end position="20"/>
    </location>
</feature>
<dbReference type="AlphaFoldDB" id="A0AA39CJ27"/>
<keyword evidence="2" id="KW-0560">Oxidoreductase</keyword>
<feature type="region of interest" description="Disordered" evidence="6">
    <location>
        <begin position="300"/>
        <end position="324"/>
    </location>
</feature>
<evidence type="ECO:0000256" key="4">
    <source>
        <dbReference type="ARBA" id="ARBA00047534"/>
    </source>
</evidence>